<evidence type="ECO:0000259" key="8">
    <source>
        <dbReference type="Pfam" id="PF05922"/>
    </source>
</evidence>
<dbReference type="Gene3D" id="3.40.50.200">
    <property type="entry name" value="Peptidase S8/S53 domain"/>
    <property type="match status" value="1"/>
</dbReference>
<evidence type="ECO:0000256" key="5">
    <source>
        <dbReference type="PROSITE-ProRule" id="PRU01240"/>
    </source>
</evidence>
<dbReference type="GO" id="GO:0005615">
    <property type="term" value="C:extracellular space"/>
    <property type="evidence" value="ECO:0007669"/>
    <property type="project" value="TreeGrafter"/>
</dbReference>
<dbReference type="InterPro" id="IPR036852">
    <property type="entry name" value="Peptidase_S8/S53_dom_sf"/>
</dbReference>
<dbReference type="OrthoDB" id="19448at2759"/>
<evidence type="ECO:0000256" key="1">
    <source>
        <dbReference type="ARBA" id="ARBA00011073"/>
    </source>
</evidence>
<comment type="caution">
    <text evidence="9">The sequence shown here is derived from an EMBL/GenBank/DDBJ whole genome shotgun (WGS) entry which is preliminary data.</text>
</comment>
<evidence type="ECO:0000256" key="4">
    <source>
        <dbReference type="ARBA" id="ARBA00022825"/>
    </source>
</evidence>
<dbReference type="InterPro" id="IPR037045">
    <property type="entry name" value="S8pro/Inhibitor_I9_sf"/>
</dbReference>
<dbReference type="SUPFAM" id="SSF54897">
    <property type="entry name" value="Protease propeptides/inhibitors"/>
    <property type="match status" value="1"/>
</dbReference>
<dbReference type="EMBL" id="MU151574">
    <property type="protein sequence ID" value="KAF9442747.1"/>
    <property type="molecule type" value="Genomic_DNA"/>
</dbReference>
<dbReference type="GO" id="GO:0006508">
    <property type="term" value="P:proteolysis"/>
    <property type="evidence" value="ECO:0007669"/>
    <property type="project" value="UniProtKB-KW"/>
</dbReference>
<dbReference type="InterPro" id="IPR022398">
    <property type="entry name" value="Peptidase_S8_His-AS"/>
</dbReference>
<dbReference type="Pfam" id="PF00082">
    <property type="entry name" value="Peptidase_S8"/>
    <property type="match status" value="1"/>
</dbReference>
<feature type="domain" description="Inhibitor I9" evidence="8">
    <location>
        <begin position="57"/>
        <end position="102"/>
    </location>
</feature>
<comment type="similarity">
    <text evidence="1 5">Belongs to the peptidase S8 family.</text>
</comment>
<dbReference type="PANTHER" id="PTHR43806:SF58">
    <property type="entry name" value="ALKALINE PROTEASE 1-RELATED"/>
    <property type="match status" value="1"/>
</dbReference>
<gene>
    <name evidence="9" type="ORF">P691DRAFT_846114</name>
</gene>
<evidence type="ECO:0000256" key="6">
    <source>
        <dbReference type="SAM" id="SignalP"/>
    </source>
</evidence>
<dbReference type="AlphaFoldDB" id="A0A9P6BX76"/>
<evidence type="ECO:0000256" key="2">
    <source>
        <dbReference type="ARBA" id="ARBA00022670"/>
    </source>
</evidence>
<feature type="signal peptide" evidence="6">
    <location>
        <begin position="1"/>
        <end position="20"/>
    </location>
</feature>
<dbReference type="InterPro" id="IPR015500">
    <property type="entry name" value="Peptidase_S8_subtilisin-rel"/>
</dbReference>
<dbReference type="SUPFAM" id="SSF52743">
    <property type="entry name" value="Subtilisin-like"/>
    <property type="match status" value="1"/>
</dbReference>
<evidence type="ECO:0000259" key="7">
    <source>
        <dbReference type="Pfam" id="PF00082"/>
    </source>
</evidence>
<comment type="caution">
    <text evidence="5">Lacks conserved residue(s) required for the propagation of feature annotation.</text>
</comment>
<keyword evidence="10" id="KW-1185">Reference proteome</keyword>
<protein>
    <submittedName>
        <fullName evidence="9">Serine protease</fullName>
    </submittedName>
</protein>
<dbReference type="InterPro" id="IPR034193">
    <property type="entry name" value="PCSK9_ProteinaseK-like"/>
</dbReference>
<keyword evidence="4" id="KW-0720">Serine protease</keyword>
<keyword evidence="2 9" id="KW-0645">Protease</keyword>
<dbReference type="InterPro" id="IPR000209">
    <property type="entry name" value="Peptidase_S8/S53_dom"/>
</dbReference>
<dbReference type="InterPro" id="IPR023828">
    <property type="entry name" value="Peptidase_S8_Ser-AS"/>
</dbReference>
<sequence length="396" mass="40771">MRFLSFSIATFALFAASVFGAPAAIHTIETFDGETTGRFLVTLKPGVSRASLIKQLKQNTTVTHEWDIINGFAGHLDDDTLNALRANPDVQSIAEDGVMHTMVTQTNAPWGLSRLSSMTSLSGQDDTALTFSYTYDASAGKGVDIYIVGECIYTAHSQFAGRARWGATFGGYADADGYGHGTHCAGTAAGSQFGVAKAANLIAVKVLSDEGGTSFQYLTSVLLSVSGLNWVAQQFASSGRPSIASLSFGGPASTVLDSAVTALVNAGVPVVVAAGNDGSDACYSSPGRAPAVITVGATSIFDGRSSWSNMGSCVDIFAPGSDITSAWIGSTTATNMISGTSMATPHVSGLMAYLVSMEGVTLSPSNVSDLLQTYALKNVLGGILAGTPNILAHNSL</sequence>
<evidence type="ECO:0000313" key="9">
    <source>
        <dbReference type="EMBL" id="KAF9442747.1"/>
    </source>
</evidence>
<keyword evidence="3" id="KW-0378">Hydrolase</keyword>
<proteinExistence type="inferred from homology"/>
<dbReference type="Pfam" id="PF05922">
    <property type="entry name" value="Inhibitor_I9"/>
    <property type="match status" value="1"/>
</dbReference>
<accession>A0A9P6BX76</accession>
<dbReference type="PROSITE" id="PS51892">
    <property type="entry name" value="SUBTILASE"/>
    <property type="match status" value="1"/>
</dbReference>
<dbReference type="GO" id="GO:0004252">
    <property type="term" value="F:serine-type endopeptidase activity"/>
    <property type="evidence" value="ECO:0007669"/>
    <property type="project" value="InterPro"/>
</dbReference>
<feature type="chain" id="PRO_5040288869" evidence="6">
    <location>
        <begin position="21"/>
        <end position="396"/>
    </location>
</feature>
<dbReference type="PRINTS" id="PR00723">
    <property type="entry name" value="SUBTILISIN"/>
</dbReference>
<feature type="domain" description="Peptidase S8/S53" evidence="7">
    <location>
        <begin position="162"/>
        <end position="375"/>
    </location>
</feature>
<evidence type="ECO:0000313" key="10">
    <source>
        <dbReference type="Proteomes" id="UP000807342"/>
    </source>
</evidence>
<evidence type="ECO:0000256" key="3">
    <source>
        <dbReference type="ARBA" id="ARBA00022801"/>
    </source>
</evidence>
<dbReference type="PROSITE" id="PS00137">
    <property type="entry name" value="SUBTILASE_HIS"/>
    <property type="match status" value="1"/>
</dbReference>
<dbReference type="Proteomes" id="UP000807342">
    <property type="component" value="Unassembled WGS sequence"/>
</dbReference>
<reference evidence="9" key="1">
    <citation type="submission" date="2020-11" db="EMBL/GenBank/DDBJ databases">
        <authorList>
            <consortium name="DOE Joint Genome Institute"/>
            <person name="Ahrendt S."/>
            <person name="Riley R."/>
            <person name="Andreopoulos W."/>
            <person name="Labutti K."/>
            <person name="Pangilinan J."/>
            <person name="Ruiz-Duenas F.J."/>
            <person name="Barrasa J.M."/>
            <person name="Sanchez-Garcia M."/>
            <person name="Camarero S."/>
            <person name="Miyauchi S."/>
            <person name="Serrano A."/>
            <person name="Linde D."/>
            <person name="Babiker R."/>
            <person name="Drula E."/>
            <person name="Ayuso-Fernandez I."/>
            <person name="Pacheco R."/>
            <person name="Padilla G."/>
            <person name="Ferreira P."/>
            <person name="Barriuso J."/>
            <person name="Kellner H."/>
            <person name="Castanera R."/>
            <person name="Alfaro M."/>
            <person name="Ramirez L."/>
            <person name="Pisabarro A.G."/>
            <person name="Kuo A."/>
            <person name="Tritt A."/>
            <person name="Lipzen A."/>
            <person name="He G."/>
            <person name="Yan M."/>
            <person name="Ng V."/>
            <person name="Cullen D."/>
            <person name="Martin F."/>
            <person name="Rosso M.-N."/>
            <person name="Henrissat B."/>
            <person name="Hibbett D."/>
            <person name="Martinez A.T."/>
            <person name="Grigoriev I.V."/>
        </authorList>
    </citation>
    <scope>NUCLEOTIDE SEQUENCE</scope>
    <source>
        <strain evidence="9">MF-IS2</strain>
    </source>
</reference>
<dbReference type="FunFam" id="3.40.50.200:FF:000007">
    <property type="entry name" value="Subtilisin-like serine protease"/>
    <property type="match status" value="1"/>
</dbReference>
<dbReference type="Gene3D" id="3.30.70.80">
    <property type="entry name" value="Peptidase S8 propeptide/proteinase inhibitor I9"/>
    <property type="match status" value="1"/>
</dbReference>
<dbReference type="CDD" id="cd04077">
    <property type="entry name" value="Peptidases_S8_PCSK9_ProteinaseK_like"/>
    <property type="match status" value="1"/>
</dbReference>
<dbReference type="InterPro" id="IPR010259">
    <property type="entry name" value="S8pro/Inhibitor_I9"/>
</dbReference>
<organism evidence="9 10">
    <name type="scientific">Macrolepiota fuliginosa MF-IS2</name>
    <dbReference type="NCBI Taxonomy" id="1400762"/>
    <lineage>
        <taxon>Eukaryota</taxon>
        <taxon>Fungi</taxon>
        <taxon>Dikarya</taxon>
        <taxon>Basidiomycota</taxon>
        <taxon>Agaricomycotina</taxon>
        <taxon>Agaricomycetes</taxon>
        <taxon>Agaricomycetidae</taxon>
        <taxon>Agaricales</taxon>
        <taxon>Agaricineae</taxon>
        <taxon>Agaricaceae</taxon>
        <taxon>Macrolepiota</taxon>
    </lineage>
</organism>
<dbReference type="PROSITE" id="PS00138">
    <property type="entry name" value="SUBTILASE_SER"/>
    <property type="match status" value="1"/>
</dbReference>
<name>A0A9P6BX76_9AGAR</name>
<keyword evidence="6" id="KW-0732">Signal</keyword>
<dbReference type="InterPro" id="IPR050131">
    <property type="entry name" value="Peptidase_S8_subtilisin-like"/>
</dbReference>
<dbReference type="PANTHER" id="PTHR43806">
    <property type="entry name" value="PEPTIDASE S8"/>
    <property type="match status" value="1"/>
</dbReference>